<comment type="caution">
    <text evidence="1">The sequence shown here is derived from an EMBL/GenBank/DDBJ whole genome shotgun (WGS) entry which is preliminary data.</text>
</comment>
<gene>
    <name evidence="1" type="ORF">SPARVUS_LOCUS1496283</name>
</gene>
<accession>A0ABN9AWI9</accession>
<proteinExistence type="predicted"/>
<evidence type="ECO:0000313" key="2">
    <source>
        <dbReference type="Proteomes" id="UP001162483"/>
    </source>
</evidence>
<sequence>MCPCTHRHLQAVEFTVVFLNRENLRSAVDFISVSNAFINLSPAIL</sequence>
<reference evidence="1" key="1">
    <citation type="submission" date="2023-05" db="EMBL/GenBank/DDBJ databases">
        <authorList>
            <person name="Stuckert A."/>
        </authorList>
    </citation>
    <scope>NUCLEOTIDE SEQUENCE</scope>
</reference>
<name>A0ABN9AWI9_9NEOB</name>
<dbReference type="EMBL" id="CATNWA010001023">
    <property type="protein sequence ID" value="CAI9538881.1"/>
    <property type="molecule type" value="Genomic_DNA"/>
</dbReference>
<keyword evidence="2" id="KW-1185">Reference proteome</keyword>
<organism evidence="1 2">
    <name type="scientific">Staurois parvus</name>
    <dbReference type="NCBI Taxonomy" id="386267"/>
    <lineage>
        <taxon>Eukaryota</taxon>
        <taxon>Metazoa</taxon>
        <taxon>Chordata</taxon>
        <taxon>Craniata</taxon>
        <taxon>Vertebrata</taxon>
        <taxon>Euteleostomi</taxon>
        <taxon>Amphibia</taxon>
        <taxon>Batrachia</taxon>
        <taxon>Anura</taxon>
        <taxon>Neobatrachia</taxon>
        <taxon>Ranoidea</taxon>
        <taxon>Ranidae</taxon>
        <taxon>Staurois</taxon>
    </lineage>
</organism>
<protein>
    <submittedName>
        <fullName evidence="1">Uncharacterized protein</fullName>
    </submittedName>
</protein>
<evidence type="ECO:0000313" key="1">
    <source>
        <dbReference type="EMBL" id="CAI9538881.1"/>
    </source>
</evidence>
<dbReference type="Proteomes" id="UP001162483">
    <property type="component" value="Unassembled WGS sequence"/>
</dbReference>